<comment type="catalytic activity">
    <reaction evidence="26">
        <text>N-docosanoyl-ethanolamine + H2O = docosanoate + ethanolamine</text>
        <dbReference type="Rhea" id="RHEA:63128"/>
        <dbReference type="ChEBI" id="CHEBI:15377"/>
        <dbReference type="ChEBI" id="CHEBI:23858"/>
        <dbReference type="ChEBI" id="CHEBI:57603"/>
        <dbReference type="ChEBI" id="CHEBI:146186"/>
    </reaction>
    <physiologicalReaction direction="left-to-right" evidence="26">
        <dbReference type="Rhea" id="RHEA:63129"/>
    </physiologicalReaction>
</comment>
<comment type="catalytic activity">
    <reaction evidence="22">
        <text>N-docosanoyl-taurine + H2O = docosanoate + taurine</text>
        <dbReference type="Rhea" id="RHEA:63156"/>
        <dbReference type="ChEBI" id="CHEBI:15377"/>
        <dbReference type="ChEBI" id="CHEBI:23858"/>
        <dbReference type="ChEBI" id="CHEBI:146196"/>
        <dbReference type="ChEBI" id="CHEBI:507393"/>
    </reaction>
    <physiologicalReaction direction="left-to-right" evidence="22">
        <dbReference type="Rhea" id="RHEA:63157"/>
    </physiologicalReaction>
</comment>
<evidence type="ECO:0000256" key="13">
    <source>
        <dbReference type="ARBA" id="ARBA00050403"/>
    </source>
</evidence>
<evidence type="ECO:0000256" key="23">
    <source>
        <dbReference type="ARBA" id="ARBA00052289"/>
    </source>
</evidence>
<sequence length="437" mass="47900">MLQEKLRGLLPVAEVDARAISALVGGSAAAILALKWMQWRRIQAKMEEARRTRDHGLDQMEKAAWKFKVQNPGGVPASRILSLSLVELTEKLQDGSLAPENVLYAYIDKALAVTREVNCVTDFIHGCEEQLQSLREQKEKGLLYGVPVSIKDHIGCKGHVSTCGLVQFLGKVEEEDSVIIKVLKSQGAIPFVKTNIPQSMLNYDCSNLIFGQTVHPLNPKKSPGGSSGGEGALIAAGGSLLGFGTDVAGSIRLPSSFCGICGLKPTGITDHFHFSATIGPMARDVDSLALCMRALLCDELFQLDPTVPPLPFNEEIYNSSKPLRIGYYDEDGYFEPSPSMRRAVREIKNLLQEAGHTLVPFTPPRIDYMVDELFTRGLFSDGATTLLGKFKGDLLDPNLKSQINCYRLPILVKRILAFFLKPVVSRAEPNSTNMIRG</sequence>
<evidence type="ECO:0000256" key="12">
    <source>
        <dbReference type="ARBA" id="ARBA00050294"/>
    </source>
</evidence>
<evidence type="ECO:0000256" key="20">
    <source>
        <dbReference type="ARBA" id="ARBA00051454"/>
    </source>
</evidence>
<protein>
    <recommendedName>
        <fullName evidence="34">Fatty-acid amide hydrolase 1</fullName>
        <ecNumber evidence="3">3.5.1.99</ecNumber>
    </recommendedName>
    <alternativeName>
        <fullName evidence="37">Anandamide amidohydrolase 1</fullName>
    </alternativeName>
    <alternativeName>
        <fullName evidence="35">Fatty acid ester hydrolase</fullName>
    </alternativeName>
    <alternativeName>
        <fullName evidence="36">Oleamide hydrolase 1</fullName>
    </alternativeName>
</protein>
<evidence type="ECO:0000256" key="26">
    <source>
        <dbReference type="ARBA" id="ARBA00052458"/>
    </source>
</evidence>
<evidence type="ECO:0000256" key="22">
    <source>
        <dbReference type="ARBA" id="ARBA00051914"/>
    </source>
</evidence>
<keyword evidence="4" id="KW-0597">Phosphoprotein</keyword>
<evidence type="ECO:0000256" key="16">
    <source>
        <dbReference type="ARBA" id="ARBA00050992"/>
    </source>
</evidence>
<evidence type="ECO:0000259" key="38">
    <source>
        <dbReference type="Pfam" id="PF01425"/>
    </source>
</evidence>
<feature type="domain" description="Amidase" evidence="38">
    <location>
        <begin position="102"/>
        <end position="391"/>
    </location>
</feature>
<evidence type="ECO:0000256" key="29">
    <source>
        <dbReference type="ARBA" id="ARBA00052634"/>
    </source>
</evidence>
<dbReference type="EC" id="3.5.1.99" evidence="3"/>
<dbReference type="InterPro" id="IPR023631">
    <property type="entry name" value="Amidase_dom"/>
</dbReference>
<evidence type="ECO:0000256" key="21">
    <source>
        <dbReference type="ARBA" id="ARBA00051492"/>
    </source>
</evidence>
<evidence type="ECO:0000256" key="27">
    <source>
        <dbReference type="ARBA" id="ARBA00052512"/>
    </source>
</evidence>
<evidence type="ECO:0000256" key="7">
    <source>
        <dbReference type="ARBA" id="ARBA00023098"/>
    </source>
</evidence>
<evidence type="ECO:0000256" key="18">
    <source>
        <dbReference type="ARBA" id="ARBA00051311"/>
    </source>
</evidence>
<comment type="catalytic activity">
    <reaction evidence="18">
        <text>(11Z)-eicosenamide + H2O = (11Z)-eicosenoate + NH4(+)</text>
        <dbReference type="Rhea" id="RHEA:63120"/>
        <dbReference type="ChEBI" id="CHEBI:15377"/>
        <dbReference type="ChEBI" id="CHEBI:28938"/>
        <dbReference type="ChEBI" id="CHEBI:32426"/>
        <dbReference type="ChEBI" id="CHEBI:146167"/>
    </reaction>
    <physiologicalReaction direction="left-to-right" evidence="18">
        <dbReference type="Rhea" id="RHEA:63121"/>
    </physiologicalReaction>
</comment>
<evidence type="ECO:0000256" key="1">
    <source>
        <dbReference type="ARBA" id="ARBA00000208"/>
    </source>
</evidence>
<comment type="catalytic activity">
    <reaction evidence="27">
        <text>(6Z)-octadecenamide + H2O = (6Z)-octadecenoate + NH4(+)</text>
        <dbReference type="Rhea" id="RHEA:63008"/>
        <dbReference type="ChEBI" id="CHEBI:15377"/>
        <dbReference type="ChEBI" id="CHEBI:28938"/>
        <dbReference type="ChEBI" id="CHEBI:32375"/>
        <dbReference type="ChEBI" id="CHEBI:146168"/>
    </reaction>
    <physiologicalReaction direction="left-to-right" evidence="27">
        <dbReference type="Rhea" id="RHEA:63009"/>
    </physiologicalReaction>
</comment>
<comment type="catalytic activity">
    <reaction evidence="15">
        <text>tetradecamide + H2O = tetradecanoate + NH4(+)</text>
        <dbReference type="Rhea" id="RHEA:62992"/>
        <dbReference type="ChEBI" id="CHEBI:15377"/>
        <dbReference type="ChEBI" id="CHEBI:28938"/>
        <dbReference type="ChEBI" id="CHEBI:30807"/>
        <dbReference type="ChEBI" id="CHEBI:137125"/>
    </reaction>
    <physiologicalReaction direction="left-to-right" evidence="15">
        <dbReference type="Rhea" id="RHEA:62993"/>
    </physiologicalReaction>
</comment>
<comment type="catalytic activity">
    <reaction evidence="17">
        <text>(5Z,8Z,11Z,14Z)-eicosatetraenamide + H2O = (5Z,8Z,11Z,14Z)-eicosatetraenoate + NH4(+)</text>
        <dbReference type="Rhea" id="RHEA:63016"/>
        <dbReference type="ChEBI" id="CHEBI:15377"/>
        <dbReference type="ChEBI" id="CHEBI:28938"/>
        <dbReference type="ChEBI" id="CHEBI:32395"/>
        <dbReference type="ChEBI" id="CHEBI:137830"/>
    </reaction>
    <physiologicalReaction direction="left-to-right" evidence="17">
        <dbReference type="Rhea" id="RHEA:63017"/>
    </physiologicalReaction>
</comment>
<evidence type="ECO:0000256" key="34">
    <source>
        <dbReference type="ARBA" id="ARBA00073178"/>
    </source>
</evidence>
<dbReference type="GeneTree" id="ENSGT00940000163316"/>
<evidence type="ECO:0000256" key="5">
    <source>
        <dbReference type="ARBA" id="ARBA00022801"/>
    </source>
</evidence>
<comment type="catalytic activity">
    <reaction evidence="21">
        <text>N-tetracosanoyl-taurine + H2O = tetracosanoate + taurine</text>
        <dbReference type="Rhea" id="RHEA:63140"/>
        <dbReference type="ChEBI" id="CHEBI:15377"/>
        <dbReference type="ChEBI" id="CHEBI:31014"/>
        <dbReference type="ChEBI" id="CHEBI:132049"/>
        <dbReference type="ChEBI" id="CHEBI:507393"/>
    </reaction>
    <physiologicalReaction direction="left-to-right" evidence="21">
        <dbReference type="Rhea" id="RHEA:63141"/>
    </physiologicalReaction>
</comment>
<dbReference type="PANTHER" id="PTHR45847:SF8">
    <property type="entry name" value="FATTY ACID AMIDE HYDROLASE-RELATED"/>
    <property type="match status" value="1"/>
</dbReference>
<comment type="catalytic activity">
    <reaction evidence="16">
        <text>N-(15Z-tetracosenoyl)-ethanolamine + H2O = (15Z)-tetracosenoate + ethanolamine</text>
        <dbReference type="Rhea" id="RHEA:63144"/>
        <dbReference type="ChEBI" id="CHEBI:15377"/>
        <dbReference type="ChEBI" id="CHEBI:32392"/>
        <dbReference type="ChEBI" id="CHEBI:57603"/>
        <dbReference type="ChEBI" id="CHEBI:146187"/>
    </reaction>
    <physiologicalReaction direction="left-to-right" evidence="16">
        <dbReference type="Rhea" id="RHEA:63145"/>
    </physiologicalReaction>
</comment>
<evidence type="ECO:0000256" key="28">
    <source>
        <dbReference type="ARBA" id="ARBA00052514"/>
    </source>
</evidence>
<evidence type="ECO:0000256" key="37">
    <source>
        <dbReference type="ARBA" id="ARBA00077216"/>
    </source>
</evidence>
<dbReference type="SUPFAM" id="SSF75304">
    <property type="entry name" value="Amidase signature (AS) enzymes"/>
    <property type="match status" value="1"/>
</dbReference>
<evidence type="ECO:0000256" key="15">
    <source>
        <dbReference type="ARBA" id="ARBA00050766"/>
    </source>
</evidence>
<evidence type="ECO:0000256" key="25">
    <source>
        <dbReference type="ARBA" id="ARBA00052426"/>
    </source>
</evidence>
<evidence type="ECO:0000256" key="32">
    <source>
        <dbReference type="ARBA" id="ARBA00052857"/>
    </source>
</evidence>
<comment type="catalytic activity">
    <reaction evidence="11">
        <text>N-(5Z,8Z,11Z,14Z-eicosatetraenoyl)-ethanolamine + H2O = ethanolamine + (5Z,8Z,11Z,14Z)-eicosatetraenoate</text>
        <dbReference type="Rhea" id="RHEA:26136"/>
        <dbReference type="ChEBI" id="CHEBI:2700"/>
        <dbReference type="ChEBI" id="CHEBI:15377"/>
        <dbReference type="ChEBI" id="CHEBI:32395"/>
        <dbReference type="ChEBI" id="CHEBI:57603"/>
        <dbReference type="EC" id="3.5.1.99"/>
    </reaction>
    <physiologicalReaction direction="left-to-right" evidence="11">
        <dbReference type="Rhea" id="RHEA:26137"/>
    </physiologicalReaction>
</comment>
<dbReference type="InterPro" id="IPR020556">
    <property type="entry name" value="Amidase_CS"/>
</dbReference>
<comment type="catalytic activity">
    <reaction evidence="32">
        <text>(8Z,11Z,14Z)-eicosatrienamide + H2O = (8Z,11Z,14Z)-eicosatrienoate + NH4(+)</text>
        <dbReference type="Rhea" id="RHEA:62996"/>
        <dbReference type="ChEBI" id="CHEBI:15377"/>
        <dbReference type="ChEBI" id="CHEBI:28938"/>
        <dbReference type="ChEBI" id="CHEBI:71589"/>
        <dbReference type="ChEBI" id="CHEBI:146163"/>
    </reaction>
    <physiologicalReaction direction="left-to-right" evidence="32">
        <dbReference type="Rhea" id="RHEA:62997"/>
    </physiologicalReaction>
</comment>
<organism evidence="39 40">
    <name type="scientific">Sphenodon punctatus</name>
    <name type="common">Tuatara</name>
    <name type="synonym">Hatteria punctata</name>
    <dbReference type="NCBI Taxonomy" id="8508"/>
    <lineage>
        <taxon>Eukaryota</taxon>
        <taxon>Metazoa</taxon>
        <taxon>Chordata</taxon>
        <taxon>Craniata</taxon>
        <taxon>Vertebrata</taxon>
        <taxon>Euteleostomi</taxon>
        <taxon>Lepidosauria</taxon>
        <taxon>Sphenodontia</taxon>
        <taxon>Sphenodontidae</taxon>
        <taxon>Sphenodon</taxon>
    </lineage>
</organism>
<comment type="catalytic activity">
    <reaction evidence="12">
        <text>N-(5Z,8Z,11Z,14Z-eicosatetraenoyl)-L-serine + H2O = (5Z,8Z,11Z,14Z)-eicosatetraenoate + L-serine</text>
        <dbReference type="Rhea" id="RHEA:64116"/>
        <dbReference type="ChEBI" id="CHEBI:15377"/>
        <dbReference type="ChEBI" id="CHEBI:32395"/>
        <dbReference type="ChEBI" id="CHEBI:33384"/>
        <dbReference type="ChEBI" id="CHEBI:149697"/>
    </reaction>
    <physiologicalReaction direction="left-to-right" evidence="12">
        <dbReference type="Rhea" id="RHEA:64117"/>
    </physiologicalReaction>
</comment>
<dbReference type="GO" id="GO:0017064">
    <property type="term" value="F:fatty acid amide hydrolase activity"/>
    <property type="evidence" value="ECO:0007669"/>
    <property type="project" value="UniProtKB-EC"/>
</dbReference>
<evidence type="ECO:0000256" key="36">
    <source>
        <dbReference type="ARBA" id="ARBA00077157"/>
    </source>
</evidence>
<keyword evidence="5" id="KW-0378">Hydrolase</keyword>
<comment type="catalytic activity">
    <reaction evidence="8">
        <text>(9Z)-octadecenoate + glycine = N-(9Z-octadecenoyl)glycine + H2O</text>
        <dbReference type="Rhea" id="RHEA:51316"/>
        <dbReference type="ChEBI" id="CHEBI:15377"/>
        <dbReference type="ChEBI" id="CHEBI:30823"/>
        <dbReference type="ChEBI" id="CHEBI:57305"/>
        <dbReference type="ChEBI" id="CHEBI:133992"/>
    </reaction>
    <physiologicalReaction direction="right-to-left" evidence="8">
        <dbReference type="Rhea" id="RHEA:51318"/>
    </physiologicalReaction>
</comment>
<evidence type="ECO:0000256" key="3">
    <source>
        <dbReference type="ARBA" id="ARBA00012112"/>
    </source>
</evidence>
<name>A0A8D0GVW7_SPHPU</name>
<evidence type="ECO:0000256" key="33">
    <source>
        <dbReference type="ARBA" id="ARBA00052906"/>
    </source>
</evidence>
<evidence type="ECO:0000313" key="40">
    <source>
        <dbReference type="Proteomes" id="UP000694392"/>
    </source>
</evidence>
<comment type="catalytic activity">
    <reaction evidence="29">
        <text>N-tricosanoyl-taurine + H2O = tricosanoate + taurine</text>
        <dbReference type="Rhea" id="RHEA:63164"/>
        <dbReference type="ChEBI" id="CHEBI:15377"/>
        <dbReference type="ChEBI" id="CHEBI:79007"/>
        <dbReference type="ChEBI" id="CHEBI:146197"/>
        <dbReference type="ChEBI" id="CHEBI:507393"/>
    </reaction>
    <physiologicalReaction direction="left-to-right" evidence="29">
        <dbReference type="Rhea" id="RHEA:63165"/>
    </physiologicalReaction>
</comment>
<reference evidence="39" key="2">
    <citation type="submission" date="2025-09" db="UniProtKB">
        <authorList>
            <consortium name="Ensembl"/>
        </authorList>
    </citation>
    <scope>IDENTIFICATION</scope>
</reference>
<evidence type="ECO:0000256" key="30">
    <source>
        <dbReference type="ARBA" id="ARBA00052709"/>
    </source>
</evidence>
<comment type="catalytic activity">
    <reaction evidence="20">
        <text>N-octadecanoyl ethanolamine + H2O = octadecanoate + ethanolamine</text>
        <dbReference type="Rhea" id="RHEA:63124"/>
        <dbReference type="ChEBI" id="CHEBI:15377"/>
        <dbReference type="ChEBI" id="CHEBI:25629"/>
        <dbReference type="ChEBI" id="CHEBI:57603"/>
        <dbReference type="ChEBI" id="CHEBI:85299"/>
    </reaction>
    <physiologicalReaction direction="left-to-right" evidence="20">
        <dbReference type="Rhea" id="RHEA:63125"/>
    </physiologicalReaction>
</comment>
<comment type="catalytic activity">
    <reaction evidence="1">
        <text>(9Z)-octadecenamide + H2O = (9Z)-octadecenoate + NH4(+)</text>
        <dbReference type="Rhea" id="RHEA:26506"/>
        <dbReference type="ChEBI" id="CHEBI:15377"/>
        <dbReference type="ChEBI" id="CHEBI:28938"/>
        <dbReference type="ChEBI" id="CHEBI:30823"/>
        <dbReference type="ChEBI" id="CHEBI:116314"/>
        <dbReference type="EC" id="3.5.1.99"/>
    </reaction>
    <physiologicalReaction direction="left-to-right" evidence="1">
        <dbReference type="Rhea" id="RHEA:26507"/>
    </physiologicalReaction>
</comment>
<dbReference type="InterPro" id="IPR036928">
    <property type="entry name" value="AS_sf"/>
</dbReference>
<dbReference type="PROSITE" id="PS00571">
    <property type="entry name" value="AMIDASES"/>
    <property type="match status" value="1"/>
</dbReference>
<dbReference type="PANTHER" id="PTHR45847">
    <property type="entry name" value="FATTY ACID AMIDE HYDROLASE"/>
    <property type="match status" value="1"/>
</dbReference>
<evidence type="ECO:0000256" key="10">
    <source>
        <dbReference type="ARBA" id="ARBA00048052"/>
    </source>
</evidence>
<reference evidence="39" key="1">
    <citation type="submission" date="2025-08" db="UniProtKB">
        <authorList>
            <consortium name="Ensembl"/>
        </authorList>
    </citation>
    <scope>IDENTIFICATION</scope>
</reference>
<comment type="catalytic activity">
    <reaction evidence="19">
        <text>N-(9Z-hexadecenoyl) ethanolamine + H2O = (9Z)-hexadecenoate + ethanolamine</text>
        <dbReference type="Rhea" id="RHEA:35563"/>
        <dbReference type="ChEBI" id="CHEBI:15377"/>
        <dbReference type="ChEBI" id="CHEBI:32372"/>
        <dbReference type="ChEBI" id="CHEBI:57603"/>
        <dbReference type="ChEBI" id="CHEBI:71465"/>
    </reaction>
    <physiologicalReaction direction="left-to-right" evidence="19">
        <dbReference type="Rhea" id="RHEA:35564"/>
    </physiologicalReaction>
</comment>
<evidence type="ECO:0000256" key="14">
    <source>
        <dbReference type="ARBA" id="ARBA00050481"/>
    </source>
</evidence>
<comment type="catalytic activity">
    <reaction evidence="30">
        <text>N-(5Z,8Z,11Z,14Z)-eicosatetraenoyl-glycine + H2O = (5Z,8Z,11Z,14Z)-eicosatetraenoate + glycine</text>
        <dbReference type="Rhea" id="RHEA:64108"/>
        <dbReference type="ChEBI" id="CHEBI:15377"/>
        <dbReference type="ChEBI" id="CHEBI:32395"/>
        <dbReference type="ChEBI" id="CHEBI:57305"/>
        <dbReference type="ChEBI" id="CHEBI:59002"/>
    </reaction>
    <physiologicalReaction direction="left-to-right" evidence="30">
        <dbReference type="Rhea" id="RHEA:64109"/>
    </physiologicalReaction>
</comment>
<comment type="catalytic activity">
    <reaction evidence="24">
        <text>(9Z,12Z,15Z)-octadecatrienamide + H2O = (9Z,12Z,15Z)-octadecatrienoate + NH4(+)</text>
        <dbReference type="Rhea" id="RHEA:62976"/>
        <dbReference type="ChEBI" id="CHEBI:15377"/>
        <dbReference type="ChEBI" id="CHEBI:28938"/>
        <dbReference type="ChEBI" id="CHEBI:32387"/>
        <dbReference type="ChEBI" id="CHEBI:142684"/>
    </reaction>
    <physiologicalReaction direction="left-to-right" evidence="24">
        <dbReference type="Rhea" id="RHEA:62977"/>
    </physiologicalReaction>
</comment>
<dbReference type="GO" id="GO:0009062">
    <property type="term" value="P:fatty acid catabolic process"/>
    <property type="evidence" value="ECO:0007669"/>
    <property type="project" value="TreeGrafter"/>
</dbReference>
<evidence type="ECO:0000256" key="17">
    <source>
        <dbReference type="ARBA" id="ARBA00051200"/>
    </source>
</evidence>
<accession>A0A8D0GVW7</accession>
<dbReference type="Proteomes" id="UP000694392">
    <property type="component" value="Unplaced"/>
</dbReference>
<dbReference type="InterPro" id="IPR052096">
    <property type="entry name" value="Endocannabinoid_amidase"/>
</dbReference>
<comment type="catalytic activity">
    <reaction evidence="25">
        <text>(9Z,12Z)-octadecadienamide + H2O = (9Z,12Z)-octadecadienoate + NH4(+)</text>
        <dbReference type="Rhea" id="RHEA:63020"/>
        <dbReference type="ChEBI" id="CHEBI:15377"/>
        <dbReference type="ChEBI" id="CHEBI:28938"/>
        <dbReference type="ChEBI" id="CHEBI:30245"/>
        <dbReference type="ChEBI" id="CHEBI:82984"/>
    </reaction>
    <physiologicalReaction direction="left-to-right" evidence="25">
        <dbReference type="Rhea" id="RHEA:63021"/>
    </physiologicalReaction>
</comment>
<evidence type="ECO:0000256" key="24">
    <source>
        <dbReference type="ARBA" id="ARBA00052337"/>
    </source>
</evidence>
<dbReference type="Ensembl" id="ENSSPUT00000012279.1">
    <property type="protein sequence ID" value="ENSSPUP00000011504.1"/>
    <property type="gene ID" value="ENSSPUG00000008796.1"/>
</dbReference>
<evidence type="ECO:0000256" key="4">
    <source>
        <dbReference type="ARBA" id="ARBA00022553"/>
    </source>
</evidence>
<evidence type="ECO:0000256" key="2">
    <source>
        <dbReference type="ARBA" id="ARBA00009199"/>
    </source>
</evidence>
<dbReference type="GO" id="GO:0004040">
    <property type="term" value="F:amidase activity"/>
    <property type="evidence" value="ECO:0007669"/>
    <property type="project" value="TreeGrafter"/>
</dbReference>
<evidence type="ECO:0000256" key="9">
    <source>
        <dbReference type="ARBA" id="ARBA00047476"/>
    </source>
</evidence>
<dbReference type="Pfam" id="PF01425">
    <property type="entry name" value="Amidase"/>
    <property type="match status" value="1"/>
</dbReference>
<comment type="catalytic activity">
    <reaction evidence="31">
        <text>(11Z,14Z,17Z)-eicosatrienamide + H2O = (11Z,14Z,17Z)-eicosatrienoate + NH4(+)</text>
        <dbReference type="Rhea" id="RHEA:63000"/>
        <dbReference type="ChEBI" id="CHEBI:15377"/>
        <dbReference type="ChEBI" id="CHEBI:28938"/>
        <dbReference type="ChEBI" id="CHEBI:77223"/>
        <dbReference type="ChEBI" id="CHEBI:146164"/>
    </reaction>
    <physiologicalReaction direction="left-to-right" evidence="31">
        <dbReference type="Rhea" id="RHEA:63001"/>
    </physiologicalReaction>
</comment>
<keyword evidence="40" id="KW-1185">Reference proteome</keyword>
<comment type="catalytic activity">
    <reaction evidence="13">
        <text>(11Z,14Z)-eicosadienamide + H2O = (11Z,14Z)-eicosadienoate + NH4(+)</text>
        <dbReference type="Rhea" id="RHEA:63004"/>
        <dbReference type="ChEBI" id="CHEBI:15377"/>
        <dbReference type="ChEBI" id="CHEBI:28938"/>
        <dbReference type="ChEBI" id="CHEBI:77220"/>
        <dbReference type="ChEBI" id="CHEBI:146165"/>
    </reaction>
    <physiologicalReaction direction="left-to-right" evidence="13">
        <dbReference type="Rhea" id="RHEA:63005"/>
    </physiologicalReaction>
</comment>
<evidence type="ECO:0000256" key="31">
    <source>
        <dbReference type="ARBA" id="ARBA00052818"/>
    </source>
</evidence>
<comment type="catalytic activity">
    <reaction evidence="10">
        <text>N-(9Z-octadecenoyl) ethanolamine + H2O = ethanolamine + (9Z)-octadecenoate</text>
        <dbReference type="Rhea" id="RHEA:45060"/>
        <dbReference type="ChEBI" id="CHEBI:15377"/>
        <dbReference type="ChEBI" id="CHEBI:30823"/>
        <dbReference type="ChEBI" id="CHEBI:57603"/>
        <dbReference type="ChEBI" id="CHEBI:71466"/>
    </reaction>
    <physiologicalReaction direction="left-to-right" evidence="10">
        <dbReference type="Rhea" id="RHEA:45061"/>
    </physiologicalReaction>
</comment>
<proteinExistence type="inferred from homology"/>
<keyword evidence="6" id="KW-0442">Lipid degradation</keyword>
<comment type="catalytic activity">
    <reaction evidence="14">
        <text>1-O-methyl-(5Z,8Z,11Z,14Z)-eicosatetraenoate + H2O = methanol + (5Z,8Z,11Z,14Z)-eicosatetraenoate + H(+)</text>
        <dbReference type="Rhea" id="RHEA:63052"/>
        <dbReference type="ChEBI" id="CHEBI:15377"/>
        <dbReference type="ChEBI" id="CHEBI:15378"/>
        <dbReference type="ChEBI" id="CHEBI:17790"/>
        <dbReference type="ChEBI" id="CHEBI:32395"/>
        <dbReference type="ChEBI" id="CHEBI:78033"/>
    </reaction>
    <physiologicalReaction direction="left-to-right" evidence="14">
        <dbReference type="Rhea" id="RHEA:63053"/>
    </physiologicalReaction>
</comment>
<evidence type="ECO:0000256" key="8">
    <source>
        <dbReference type="ARBA" id="ARBA00047450"/>
    </source>
</evidence>
<evidence type="ECO:0000256" key="35">
    <source>
        <dbReference type="ARBA" id="ARBA00077111"/>
    </source>
</evidence>
<evidence type="ECO:0000256" key="19">
    <source>
        <dbReference type="ARBA" id="ARBA00051346"/>
    </source>
</evidence>
<comment type="similarity">
    <text evidence="2">Belongs to the amidase family.</text>
</comment>
<keyword evidence="7" id="KW-0443">Lipid metabolism</keyword>
<dbReference type="Gene3D" id="3.90.1300.10">
    <property type="entry name" value="Amidase signature (AS) domain"/>
    <property type="match status" value="1"/>
</dbReference>
<dbReference type="AlphaFoldDB" id="A0A8D0GVW7"/>
<dbReference type="OMA" id="RNDAWAS"/>
<evidence type="ECO:0000313" key="39">
    <source>
        <dbReference type="Ensembl" id="ENSSPUP00000011504.1"/>
    </source>
</evidence>
<comment type="catalytic activity">
    <reaction evidence="28">
        <text>N-(15Z-tetracosenoyl)-taurine + H2O = (15Z)-tetracosenoate + taurine</text>
        <dbReference type="Rhea" id="RHEA:63160"/>
        <dbReference type="ChEBI" id="CHEBI:15377"/>
        <dbReference type="ChEBI" id="CHEBI:32392"/>
        <dbReference type="ChEBI" id="CHEBI:146198"/>
        <dbReference type="ChEBI" id="CHEBI:507393"/>
    </reaction>
    <physiologicalReaction direction="left-to-right" evidence="28">
        <dbReference type="Rhea" id="RHEA:63161"/>
    </physiologicalReaction>
</comment>
<evidence type="ECO:0000256" key="11">
    <source>
        <dbReference type="ARBA" id="ARBA00048606"/>
    </source>
</evidence>
<evidence type="ECO:0000256" key="6">
    <source>
        <dbReference type="ARBA" id="ARBA00022963"/>
    </source>
</evidence>
<comment type="catalytic activity">
    <reaction evidence="9">
        <text>2-(5Z,8Z,11Z,14Z-eicosatetraenoyl)-glycerol + H2O = glycerol + (5Z,8Z,11Z,14Z)-eicosatetraenoate + H(+)</text>
        <dbReference type="Rhea" id="RHEA:26132"/>
        <dbReference type="ChEBI" id="CHEBI:15377"/>
        <dbReference type="ChEBI" id="CHEBI:15378"/>
        <dbReference type="ChEBI" id="CHEBI:17754"/>
        <dbReference type="ChEBI" id="CHEBI:32395"/>
        <dbReference type="ChEBI" id="CHEBI:52392"/>
    </reaction>
    <physiologicalReaction direction="left-to-right" evidence="9">
        <dbReference type="Rhea" id="RHEA:26133"/>
    </physiologicalReaction>
</comment>
<dbReference type="FunFam" id="3.90.1300.10:FF:000001">
    <property type="entry name" value="Fatty-acid amide hydrolase 1"/>
    <property type="match status" value="1"/>
</dbReference>
<comment type="catalytic activity">
    <reaction evidence="33">
        <text>(15Z)-tetracosenamide + H2O = (15Z)-tetracosenoate + NH4(+)</text>
        <dbReference type="Rhea" id="RHEA:63028"/>
        <dbReference type="ChEBI" id="CHEBI:15377"/>
        <dbReference type="ChEBI" id="CHEBI:28938"/>
        <dbReference type="ChEBI" id="CHEBI:32392"/>
        <dbReference type="ChEBI" id="CHEBI:146166"/>
    </reaction>
    <physiologicalReaction direction="left-to-right" evidence="33">
        <dbReference type="Rhea" id="RHEA:63029"/>
    </physiologicalReaction>
</comment>
<comment type="catalytic activity">
    <reaction evidence="23">
        <text>N-(9Z-octadecenoyl)-taurine + H2O = taurine + (9Z)-octadecenoate</text>
        <dbReference type="Rhea" id="RHEA:63148"/>
        <dbReference type="ChEBI" id="CHEBI:15377"/>
        <dbReference type="ChEBI" id="CHEBI:30823"/>
        <dbReference type="ChEBI" id="CHEBI:146191"/>
        <dbReference type="ChEBI" id="CHEBI:507393"/>
    </reaction>
    <physiologicalReaction direction="left-to-right" evidence="23">
        <dbReference type="Rhea" id="RHEA:63149"/>
    </physiologicalReaction>
</comment>